<keyword evidence="2" id="KW-1185">Reference proteome</keyword>
<proteinExistence type="predicted"/>
<dbReference type="Proteomes" id="UP000024332">
    <property type="component" value="Unassembled WGS sequence"/>
</dbReference>
<dbReference type="RefSeq" id="WP_048099918.1">
    <property type="nucleotide sequence ID" value="NZ_JFZT01000045.1"/>
</dbReference>
<sequence length="104" mass="12176">MIKHVEYTRHSLTEPMLLTYIYKKVEDGKIVSAFRIMLYKDTIISVFEDDSLQGGEISDVIRGNIKCFINLIKKYYDENTDDLVIYGEQRYVDELLEEISNVVS</sequence>
<reference evidence="1 2" key="1">
    <citation type="submission" date="2014-03" db="EMBL/GenBank/DDBJ databases">
        <title>Draft genome sequence of the novel thermoacidophilic archaea Acidianus copahuensis ALE1 strain, isolated from Copahue volcanic area in Neuquen Argentina.</title>
        <authorList>
            <person name="Urbieta M.S."/>
            <person name="Rascovan N."/>
            <person name="Castro C."/>
            <person name="Revale S."/>
            <person name="Giaveno M.A."/>
            <person name="Vazquez M.P."/>
            <person name="Donati E.R."/>
        </authorList>
    </citation>
    <scope>NUCLEOTIDE SEQUENCE [LARGE SCALE GENOMIC DNA]</scope>
    <source>
        <strain evidence="1 2">ALE1</strain>
    </source>
</reference>
<name>A0A031LPI6_9CREN</name>
<organism evidence="1 2">
    <name type="scientific">Candidatus Acidianus copahuensis</name>
    <dbReference type="NCBI Taxonomy" id="1160895"/>
    <lineage>
        <taxon>Archaea</taxon>
        <taxon>Thermoproteota</taxon>
        <taxon>Thermoprotei</taxon>
        <taxon>Sulfolobales</taxon>
        <taxon>Sulfolobaceae</taxon>
        <taxon>Acidianus</taxon>
    </lineage>
</organism>
<dbReference type="AlphaFoldDB" id="A0A031LPI6"/>
<dbReference type="STRING" id="1160895.CM19_08410"/>
<protein>
    <submittedName>
        <fullName evidence="1">Uncharacterized protein</fullName>
    </submittedName>
</protein>
<dbReference type="EMBL" id="JFZT01000045">
    <property type="protein sequence ID" value="EZQ04728.1"/>
    <property type="molecule type" value="Genomic_DNA"/>
</dbReference>
<comment type="caution">
    <text evidence="1">The sequence shown here is derived from an EMBL/GenBank/DDBJ whole genome shotgun (WGS) entry which is preliminary data.</text>
</comment>
<gene>
    <name evidence="1" type="ORF">CM19_08410</name>
</gene>
<dbReference type="OrthoDB" id="32976at2157"/>
<evidence type="ECO:0000313" key="2">
    <source>
        <dbReference type="Proteomes" id="UP000024332"/>
    </source>
</evidence>
<evidence type="ECO:0000313" key="1">
    <source>
        <dbReference type="EMBL" id="EZQ04728.1"/>
    </source>
</evidence>
<accession>A0A031LPI6</accession>